<name>A0ACA9K1I2_9GLOM</name>
<accession>A0ACA9K1I2</accession>
<comment type="caution">
    <text evidence="1">The sequence shown here is derived from an EMBL/GenBank/DDBJ whole genome shotgun (WGS) entry which is preliminary data.</text>
</comment>
<organism evidence="1 2">
    <name type="scientific">Acaulospora colombiana</name>
    <dbReference type="NCBI Taxonomy" id="27376"/>
    <lineage>
        <taxon>Eukaryota</taxon>
        <taxon>Fungi</taxon>
        <taxon>Fungi incertae sedis</taxon>
        <taxon>Mucoromycota</taxon>
        <taxon>Glomeromycotina</taxon>
        <taxon>Glomeromycetes</taxon>
        <taxon>Diversisporales</taxon>
        <taxon>Acaulosporaceae</taxon>
        <taxon>Acaulospora</taxon>
    </lineage>
</organism>
<dbReference type="Proteomes" id="UP000789525">
    <property type="component" value="Unassembled WGS sequence"/>
</dbReference>
<dbReference type="EMBL" id="CAJVPT010000563">
    <property type="protein sequence ID" value="CAG8446769.1"/>
    <property type="molecule type" value="Genomic_DNA"/>
</dbReference>
<proteinExistence type="predicted"/>
<gene>
    <name evidence="1" type="ORF">ACOLOM_LOCUS558</name>
</gene>
<sequence length="390" mass="43482">MGKLKKGLTLAVDRDTDDPLRRPRPASQEGYNYPEEHNNYVGSPHLNSKRQPMRQYGSSGSLEVRHEYNRQRREQEFFSSSQSSPPDHPSPEILQSPPGSPYDISDYYRNTIIQPDDAQLSRSPPYSTQQLGGSMRSVPKSNPQPTSSLSPHGYNSSLSSDSENGPSKSNPLTPQTPYSANSLHSPSPMRSPIPLPRSPGPVQQLSHSTSQRAVQHPTQVPRTVQRSPQNPIPVNAMPQRPIPVNAMSQRSPKNPVPVNVMPQRPPLQYHPDQRLPAQNMNNSSIQRSPTQYSNGPPNQRSPVPHLPLQRPPPNNALSQRPQMPHSNNALPHQRPPYSNGSPLQRPLVQYPDDTSFQRPPMQHSRNVLPQRPLEQHSGSASPQRSPIPHS</sequence>
<protein>
    <submittedName>
        <fullName evidence="1">6055_t:CDS:1</fullName>
    </submittedName>
</protein>
<feature type="non-terminal residue" evidence="1">
    <location>
        <position position="390"/>
    </location>
</feature>
<evidence type="ECO:0000313" key="2">
    <source>
        <dbReference type="Proteomes" id="UP000789525"/>
    </source>
</evidence>
<reference evidence="1" key="1">
    <citation type="submission" date="2021-06" db="EMBL/GenBank/DDBJ databases">
        <authorList>
            <person name="Kallberg Y."/>
            <person name="Tangrot J."/>
            <person name="Rosling A."/>
        </authorList>
    </citation>
    <scope>NUCLEOTIDE SEQUENCE</scope>
    <source>
        <strain evidence="1">CL356</strain>
    </source>
</reference>
<evidence type="ECO:0000313" key="1">
    <source>
        <dbReference type="EMBL" id="CAG8446769.1"/>
    </source>
</evidence>
<keyword evidence="2" id="KW-1185">Reference proteome</keyword>